<comment type="caution">
    <text evidence="1">The sequence shown here is derived from an EMBL/GenBank/DDBJ whole genome shotgun (WGS) entry which is preliminary data.</text>
</comment>
<sequence length="100" mass="10920">MEGDADSALLNPATLTVPFHLLLSHPNPHSTTPSTPCSPQPSQYHSTYSFLTQTLTVPLHLLLSHSDPHFSTPPTPFLSKPSLSHSIYSSLIYISVKIDN</sequence>
<name>A0AAE1FUY3_PETCI</name>
<proteinExistence type="predicted"/>
<evidence type="ECO:0000313" key="1">
    <source>
        <dbReference type="EMBL" id="KAK3879647.1"/>
    </source>
</evidence>
<reference evidence="1" key="1">
    <citation type="submission" date="2023-10" db="EMBL/GenBank/DDBJ databases">
        <title>Genome assemblies of two species of porcelain crab, Petrolisthes cinctipes and Petrolisthes manimaculis (Anomura: Porcellanidae).</title>
        <authorList>
            <person name="Angst P."/>
        </authorList>
    </citation>
    <scope>NUCLEOTIDE SEQUENCE</scope>
    <source>
        <strain evidence="1">PB745_01</strain>
        <tissue evidence="1">Gill</tissue>
    </source>
</reference>
<accession>A0AAE1FUY3</accession>
<dbReference type="EMBL" id="JAWQEG010001417">
    <property type="protein sequence ID" value="KAK3879647.1"/>
    <property type="molecule type" value="Genomic_DNA"/>
</dbReference>
<gene>
    <name evidence="1" type="ORF">Pcinc_015814</name>
</gene>
<dbReference type="AlphaFoldDB" id="A0AAE1FUY3"/>
<dbReference type="Proteomes" id="UP001286313">
    <property type="component" value="Unassembled WGS sequence"/>
</dbReference>
<keyword evidence="2" id="KW-1185">Reference proteome</keyword>
<evidence type="ECO:0000313" key="2">
    <source>
        <dbReference type="Proteomes" id="UP001286313"/>
    </source>
</evidence>
<organism evidence="1 2">
    <name type="scientific">Petrolisthes cinctipes</name>
    <name type="common">Flat porcelain crab</name>
    <dbReference type="NCBI Taxonomy" id="88211"/>
    <lineage>
        <taxon>Eukaryota</taxon>
        <taxon>Metazoa</taxon>
        <taxon>Ecdysozoa</taxon>
        <taxon>Arthropoda</taxon>
        <taxon>Crustacea</taxon>
        <taxon>Multicrustacea</taxon>
        <taxon>Malacostraca</taxon>
        <taxon>Eumalacostraca</taxon>
        <taxon>Eucarida</taxon>
        <taxon>Decapoda</taxon>
        <taxon>Pleocyemata</taxon>
        <taxon>Anomura</taxon>
        <taxon>Galatheoidea</taxon>
        <taxon>Porcellanidae</taxon>
        <taxon>Petrolisthes</taxon>
    </lineage>
</organism>
<protein>
    <submittedName>
        <fullName evidence="1">Uncharacterized protein</fullName>
    </submittedName>
</protein>